<name>A0AB72Z7V9_LISIO</name>
<keyword evidence="4" id="KW-1185">Reference proteome</keyword>
<comment type="similarity">
    <text evidence="1">Belongs to the glycosyltransferase 2 family.</text>
</comment>
<dbReference type="Proteomes" id="UP000003597">
    <property type="component" value="Unassembled WGS sequence"/>
</dbReference>
<gene>
    <name evidence="3" type="ORF">HMPREF0557_01750</name>
</gene>
<sequence length="468" mass="54179">MEREKRMKFAIIIPFYNAEKRLALSIDSIIKQTYSFLKHVEVLLINDGSTDRSSAIAHSYAEKYPSNIRVFDVPNGGPSKARNIGIHNVQEDTDFVGFLDADDLLSPNMLFSMVNFLEKSAVNMLVPAFYYLDDFGKKQKISPHKLNDRFTNGNRVVAIEKEPQAIHFYIGGTFFRFESLKQFAFDETLKFAEDQLLITKFLLKNRSYGLIADAGYYYYRDLKQKGSLVSSAWKQPERYTPFLQKVYQTYLTNSKEIFGEVIPYVQYLIAYHAKLFFYKENIYFKEVLNEQEQEIFVRELQKILQEVRPEMIVALDTPLVVKEMMLSILRNGWPVQFKTAELEEVPLVTVKENYRPGKAVTVELLLEEARETLPEGGEFFASTSVGTAQTKVVKRKTAQTIWDIVVREEGTLEKVVTRLKPYQLKVQVFYQDKNQKITMIDLNVIKSVLGKLKRNKALKRKFKQGGVS</sequence>
<dbReference type="SUPFAM" id="SSF53448">
    <property type="entry name" value="Nucleotide-diphospho-sugar transferases"/>
    <property type="match status" value="1"/>
</dbReference>
<dbReference type="CDD" id="cd00761">
    <property type="entry name" value="Glyco_tranf_GTA_type"/>
    <property type="match status" value="1"/>
</dbReference>
<dbReference type="EMBL" id="AGCN01000032">
    <property type="protein sequence ID" value="EHN61010.1"/>
    <property type="molecule type" value="Genomic_DNA"/>
</dbReference>
<dbReference type="AlphaFoldDB" id="A0AB72Z7V9"/>
<dbReference type="Pfam" id="PF00535">
    <property type="entry name" value="Glycos_transf_2"/>
    <property type="match status" value="1"/>
</dbReference>
<evidence type="ECO:0000259" key="2">
    <source>
        <dbReference type="Pfam" id="PF00535"/>
    </source>
</evidence>
<accession>A0AB72Z7V9</accession>
<evidence type="ECO:0000313" key="3">
    <source>
        <dbReference type="EMBL" id="EHN61010.1"/>
    </source>
</evidence>
<feature type="domain" description="Glycosyltransferase 2-like" evidence="2">
    <location>
        <begin position="11"/>
        <end position="181"/>
    </location>
</feature>
<proteinExistence type="inferred from homology"/>
<dbReference type="Gene3D" id="3.90.550.10">
    <property type="entry name" value="Spore Coat Polysaccharide Biosynthesis Protein SpsA, Chain A"/>
    <property type="match status" value="1"/>
</dbReference>
<dbReference type="PANTHER" id="PTHR22916">
    <property type="entry name" value="GLYCOSYLTRANSFERASE"/>
    <property type="match status" value="1"/>
</dbReference>
<protein>
    <submittedName>
        <fullName evidence="3">Glycosyltransferase, group 2 family protein</fullName>
    </submittedName>
</protein>
<reference evidence="3 4" key="1">
    <citation type="submission" date="2011-08" db="EMBL/GenBank/DDBJ databases">
        <authorList>
            <person name="Weinstock G."/>
            <person name="Sodergren E."/>
            <person name="Clifton S."/>
            <person name="Fulton L."/>
            <person name="Fulton B."/>
            <person name="Courtney L."/>
            <person name="Fronick C."/>
            <person name="Harrison M."/>
            <person name="Strong C."/>
            <person name="Farmer C."/>
            <person name="Delahaunty K."/>
            <person name="Markovic C."/>
            <person name="Hall O."/>
            <person name="Minx P."/>
            <person name="Tomlinson C."/>
            <person name="Mitreva M."/>
            <person name="Hou S."/>
            <person name="Chen J."/>
            <person name="Wollam A."/>
            <person name="Pepin K.H."/>
            <person name="Johnson M."/>
            <person name="Bhonagiri V."/>
            <person name="Zhang X."/>
            <person name="Suruliraj S."/>
            <person name="Warren W."/>
            <person name="Chinwalla A."/>
            <person name="Mardis E.R."/>
            <person name="Wilson R.K."/>
        </authorList>
    </citation>
    <scope>NUCLEOTIDE SEQUENCE [LARGE SCALE GENOMIC DNA]</scope>
    <source>
        <strain evidence="3 4">ATCC 33091</strain>
    </source>
</reference>
<dbReference type="GO" id="GO:0016758">
    <property type="term" value="F:hexosyltransferase activity"/>
    <property type="evidence" value="ECO:0007669"/>
    <property type="project" value="UniProtKB-ARBA"/>
</dbReference>
<dbReference type="PANTHER" id="PTHR22916:SF3">
    <property type="entry name" value="UDP-GLCNAC:BETAGAL BETA-1,3-N-ACETYLGLUCOSAMINYLTRANSFERASE-LIKE PROTEIN 1"/>
    <property type="match status" value="1"/>
</dbReference>
<comment type="caution">
    <text evidence="3">The sequence shown here is derived from an EMBL/GenBank/DDBJ whole genome shotgun (WGS) entry which is preliminary data.</text>
</comment>
<organism evidence="3 4">
    <name type="scientific">Listeria innocua ATCC 33091</name>
    <dbReference type="NCBI Taxonomy" id="1002366"/>
    <lineage>
        <taxon>Bacteria</taxon>
        <taxon>Bacillati</taxon>
        <taxon>Bacillota</taxon>
        <taxon>Bacilli</taxon>
        <taxon>Bacillales</taxon>
        <taxon>Listeriaceae</taxon>
        <taxon>Listeria</taxon>
    </lineage>
</organism>
<dbReference type="InterPro" id="IPR029044">
    <property type="entry name" value="Nucleotide-diphossugar_trans"/>
</dbReference>
<dbReference type="InterPro" id="IPR001173">
    <property type="entry name" value="Glyco_trans_2-like"/>
</dbReference>
<evidence type="ECO:0000313" key="4">
    <source>
        <dbReference type="Proteomes" id="UP000003597"/>
    </source>
</evidence>
<evidence type="ECO:0000256" key="1">
    <source>
        <dbReference type="ARBA" id="ARBA00006739"/>
    </source>
</evidence>